<accession>A0AA35P1S7</accession>
<dbReference type="GO" id="GO:0007288">
    <property type="term" value="P:sperm axoneme assembly"/>
    <property type="evidence" value="ECO:0007669"/>
    <property type="project" value="TreeGrafter"/>
</dbReference>
<keyword evidence="4" id="KW-0969">Cilium</keyword>
<dbReference type="Pfam" id="PF26579">
    <property type="entry name" value="Ig_CFAP47"/>
    <property type="match status" value="1"/>
</dbReference>
<dbReference type="Gene3D" id="1.10.418.10">
    <property type="entry name" value="Calponin-like domain"/>
    <property type="match status" value="1"/>
</dbReference>
<protein>
    <submittedName>
        <fullName evidence="7">Ciliaflagella-associated and flagella-associated 47</fullName>
    </submittedName>
</protein>
<keyword evidence="8" id="KW-1185">Reference proteome</keyword>
<dbReference type="InterPro" id="IPR053879">
    <property type="entry name" value="HYDIN_VesB_CFA65-like_Ig"/>
</dbReference>
<keyword evidence="5" id="KW-0966">Cell projection</keyword>
<dbReference type="InterPro" id="IPR058952">
    <property type="entry name" value="Ig_CFAP47"/>
</dbReference>
<dbReference type="Pfam" id="PF24529">
    <property type="entry name" value="CFAP47"/>
    <property type="match status" value="1"/>
</dbReference>
<comment type="subcellular location">
    <subcellularLocation>
        <location evidence="1">Cell projection</location>
        <location evidence="1">Cilium</location>
    </subcellularLocation>
    <subcellularLocation>
        <location evidence="2">Cytoplasm</location>
    </subcellularLocation>
</comment>
<gene>
    <name evidence="7" type="ORF">PODLI_1B024802</name>
</gene>
<feature type="domain" description="Calponin-homology (CH)" evidence="6">
    <location>
        <begin position="1729"/>
        <end position="1852"/>
    </location>
</feature>
<evidence type="ECO:0000313" key="7">
    <source>
        <dbReference type="EMBL" id="CAI5772391.1"/>
    </source>
</evidence>
<proteinExistence type="predicted"/>
<evidence type="ECO:0000256" key="5">
    <source>
        <dbReference type="ARBA" id="ARBA00023273"/>
    </source>
</evidence>
<dbReference type="PROSITE" id="PS50021">
    <property type="entry name" value="CH"/>
    <property type="match status" value="1"/>
</dbReference>
<dbReference type="InterPro" id="IPR001715">
    <property type="entry name" value="CH_dom"/>
</dbReference>
<evidence type="ECO:0000313" key="8">
    <source>
        <dbReference type="Proteomes" id="UP001178461"/>
    </source>
</evidence>
<evidence type="ECO:0000256" key="1">
    <source>
        <dbReference type="ARBA" id="ARBA00004138"/>
    </source>
</evidence>
<dbReference type="EMBL" id="OX395129">
    <property type="protein sequence ID" value="CAI5772391.1"/>
    <property type="molecule type" value="Genomic_DNA"/>
</dbReference>
<evidence type="ECO:0000256" key="3">
    <source>
        <dbReference type="ARBA" id="ARBA00022490"/>
    </source>
</evidence>
<dbReference type="PANTHER" id="PTHR45912">
    <property type="entry name" value="CILIA- AND FLAGELLA-ASSOCIATED PROTEIN 47"/>
    <property type="match status" value="1"/>
</dbReference>
<keyword evidence="3" id="KW-0963">Cytoplasm</keyword>
<dbReference type="InterPro" id="IPR056343">
    <property type="entry name" value="CFAP47_dom"/>
</dbReference>
<sequence length="3190" mass="355296">MSSRGSEQEGGCGGGCGRIMEAPAASWHVAGVRITPSEVRFVDAVPGGRYRALLSIQNLQSHSCLLRLMPPEQPQFKLIVENQKNSVASGLHITAIVEYHPDKEIDLQDKLLLHIGKKIIEIPLIGLIPCCCLEIEPEIDFGTAIANSTVINKNLKITNYGSSPGTFAIKYKGNVSILISPTSGVVEPRSEQLINMEICTDVPRTINETAIVKLQGRPKAQIIIKANIVEQILELLGVPPSNKIKCVNFGCVYFGTTKTEEVLLHNKSPEPMDWVAILQDNAVGGELGTDIQKSTNAVLRDLHYTDGKAEQDVSALISCIPNEGTLQPDQKMMISICFSPKMVKRDRGDLGKTPPRQDYALFLKFEAIGSKNDFLEAVAGGDRPTDEKNRHQVELGLIGSGLPVILTFKPGPVVNFVECYMGEHTDIVCTLKNECDILPVSFAFRKIAHYNICPEKGKVKAKSTQDILFSFIPRHVGTFTAKQVIDIIGPVAKKDGLPALKIKPFHQLYLIFSGVCNSVTNKVVLKPNLGITPQISNEVGVFVARKVEQTTDVAPVALLKSDRTQIHAHRIKKNLSNALVAFPNDRQASIRPPELHKDYRTIFTKVARYSYLDPEFSYTLFEEMEKQVNKDYYASYLQSLRQHRLHKKAARIFKSLNNPVDIGLKPASGLKSPRVKILQEEKLEEEVACVRSSLLTSQQLAEMESKTSAREVGEGLNPVPTLPQEIEDCSLILTPKQLHQIFIGPSTIDFGEVCVCSTSTRKMHLVNNLPVHIWVQVGIESEELQRTSPLSHVIPPFTKTYIPVVFENKKLGNFRKSFVYSVNQHHTGHVLVVALVVPVALEMSTRELTLNPAFSYLAETGFRTTVTLYNRRNCPAKFTWKPVITDEGMAFSICPEQGVVDACQDLECEVAWHPSFSAPTRGEFDLCVHQGKTLKLKCLAKLGTTSVQFKEQRITFNHAPLHLTTCKTAILQNVGHNHAYFQVIDANPLPGMIISPFQGVVPVGGHTEINIYFRPNALMKFDSRVEIAVRHAKYLELRIGGSVDVPDIYISTDSFCFPGVYVGSTQEIPFLIENKGKTRAKVTVDLSKHEDFELRFSLQTAVTPDTPRFYTAIIEENSALDCSLSFTPKEVAAYDFSLPININADEDEPSLNTKKTSLSGSAKHIIVPRPQLLTIPIKVCKVQGTVLQPPLQVSPLEIIFQYCRRSLKLGVISDSSNIKKLHLKNVSKKQITWRFDLDAAGKAVDSGIFKFSLYTGVLYPGQSTVVTICFCPYWAGAYTAQVPVLLNEDVSVYRIVTLSGSMTSSKINFEPQLVILTPVPLNVETGVDVCIIPQDYLSSTVLQVEISESDSGEDVHQINPLTVDFPNGNVIQVTSEGNNIGFTCHVSFCSSKPISFLKNVFFVDGEKNRFPLQVSATAENCLLTVYPYLACHLTNQQITLRSDCNEIIYSTGETLQHPCYVPGSCSQISSGTFERITNSEDSLAELEKMLERLKSESTYPTRRARSKFELLVFPDEGTEEYAFYEKVISAVQNWFTLFGWSKGPNPISIPHSLRRDVCKIQMAPSDEKLRQNLGKDIKTIYDLLLHLSGQLLPGISSSQSLPCDPIQRVVQLHWQHSTMITFLRGQGACLPHILPQFLLDFEDYKKWACLQLMVKVESFDPNDSYVYVLDDCLFEAMSKRAWTDVLLQIYKILVLHRVSVVEDDTESSAENSEHVPRISADPLSSNIYSSSERILLIWMNRNFEKTRTIVWKDSKKGDIPPTRWIVNFDKDLLDGLVLAAQVAKYCPYLISTHFVNMYTNPQTSEQCLHNCLILVNAFHAISLDIHVLATDICDPNPITMLMLCVYLYEWLPQYLPKKSVEFAGPLHATVVRKIQLKNPSIKPLVYTATILGRECADFSLPKGNMVTISPKSQTTINVEFTSRFLHPAEAVLLLITKALTGVVGATMAFSLKTKISRIKLAGVLKCKSPCYELNELNLQVISPFKMDGPFSVILVESTSCITEPENLDQLSHIKQGKTKSSETDILNKRHDVIGVKKFCSQEDRSNAAEAFTSSDAVAEPPDDALATKESNYLQEFFSPMDVLFLTGESSSVLRLHYLPFIMGKRYCAIILFNEQIGEFVYLVEGTCDLPLPSGLLPMNSPNVLCISSMLEGDREIQPVLCLKCCVGNMLREKLKIPLVNEAREKALALAAQQQMSALEYERRKVTGTLESSSVRVAVAALGLSQVEKDALHNFPKFFTKYIEYSVEVSMPEYFESPGNIEIPVLASSRIHPTHQGKGHIWSAEEREVAEVELPIKFLPKYPGRYPCKILLQSKYDVRLFHIECVVNTNTAEAELEFVTPAYQAVTQDIPITNMSQQDWKLKAHLKGCCFYGPPLIYVAPGETTPYTLMFKPTSECVITGKLILQNEADGTDHVFVLKGIATKPLALDYLAIECRVREITQKLIMVPNFTNEELHYKVSSDLPIVSGDPILTVEPGDTAAYTLTVFPWKRGKFQGVIVFTAEDGEEQQKTDGVQIPQKLSGALPKKANAANTGQSPPYSKVWFSLEINCIPAAPEKTIHVECAVLDTVCIGIPVTNPTADILELEVELIDPVTLSGERSLVLQPKETFHYEVKYSPAVTGASDGSVVFQSEKHGEFWYALKLKAQRPWSTKLPIAECELGKWVRQNILLVNPTYEILELNYMNSNTAHFILEIDPEVPLVVAPHSTTEVPVQFFPSALGRANHTAKITFMCPQLEEWVFLLSGVGLIPQPLEPSCVSSCLGHHSSIIISFRNPTFEDIVLDVFLTDQEHVMHNPHASVSHHSNKDSIFWLSLKQKQGIVLAPKNKLDIPVFFAPHSMKLYEVVLVIKVEKLDADKWSYDDTFELSKALTSNTVIMKDEVIRGIRWIYPIHGIPESPPYKSAPAVVCCRARSRLDERVEVLLTGVTPATSGTPIVSDSIIITPSKSKSITINDEGFSTQEEFVYDIEFESDRVASQLKSAVVINLLKKFRDLKTGIVTLIFNIIFAPSKPMRHPATLVVQCVTGGIWKFPILFVATEPEVDDVINIEAAGLSKESVVKFKLTSQTRYPEPYTAYFLTGSDPEFAVSPQAGELLPLDSTGTWITVGFKPNMYSKKHTATLVIQTTAMQWMYEINGLPPQTVPPSSSAKVDCRNTYVRSATVQQRNFVRENMKLLSTGVSSTIKGAPLVLRAK</sequence>
<organism evidence="7 8">
    <name type="scientific">Podarcis lilfordi</name>
    <name type="common">Lilford's wall lizard</name>
    <dbReference type="NCBI Taxonomy" id="74358"/>
    <lineage>
        <taxon>Eukaryota</taxon>
        <taxon>Metazoa</taxon>
        <taxon>Chordata</taxon>
        <taxon>Craniata</taxon>
        <taxon>Vertebrata</taxon>
        <taxon>Euteleostomi</taxon>
        <taxon>Lepidosauria</taxon>
        <taxon>Squamata</taxon>
        <taxon>Bifurcata</taxon>
        <taxon>Unidentata</taxon>
        <taxon>Episquamata</taxon>
        <taxon>Laterata</taxon>
        <taxon>Lacertibaenia</taxon>
        <taxon>Lacertidae</taxon>
        <taxon>Podarcis</taxon>
    </lineage>
</organism>
<dbReference type="PANTHER" id="PTHR45912:SF3">
    <property type="entry name" value="CILIA- AND FLAGELLA-ASSOCIATED PROTEIN 47"/>
    <property type="match status" value="1"/>
</dbReference>
<dbReference type="SUPFAM" id="SSF47576">
    <property type="entry name" value="Calponin-homology domain, CH-domain"/>
    <property type="match status" value="1"/>
</dbReference>
<dbReference type="Gene3D" id="2.60.40.10">
    <property type="entry name" value="Immunoglobulins"/>
    <property type="match status" value="8"/>
</dbReference>
<dbReference type="Pfam" id="PF22544">
    <property type="entry name" value="HYDIN_VesB_CFA65-like_Ig"/>
    <property type="match status" value="1"/>
</dbReference>
<name>A0AA35P1S7_9SAUR</name>
<dbReference type="InterPro" id="IPR036872">
    <property type="entry name" value="CH_dom_sf"/>
</dbReference>
<dbReference type="GO" id="GO:0005929">
    <property type="term" value="C:cilium"/>
    <property type="evidence" value="ECO:0007669"/>
    <property type="project" value="TreeGrafter"/>
</dbReference>
<evidence type="ECO:0000256" key="4">
    <source>
        <dbReference type="ARBA" id="ARBA00023069"/>
    </source>
</evidence>
<evidence type="ECO:0000256" key="2">
    <source>
        <dbReference type="ARBA" id="ARBA00004496"/>
    </source>
</evidence>
<reference evidence="7" key="1">
    <citation type="submission" date="2022-12" db="EMBL/GenBank/DDBJ databases">
        <authorList>
            <person name="Alioto T."/>
            <person name="Alioto T."/>
            <person name="Gomez Garrido J."/>
        </authorList>
    </citation>
    <scope>NUCLEOTIDE SEQUENCE</scope>
</reference>
<dbReference type="Proteomes" id="UP001178461">
    <property type="component" value="Chromosome 4"/>
</dbReference>
<evidence type="ECO:0000259" key="6">
    <source>
        <dbReference type="PROSITE" id="PS50021"/>
    </source>
</evidence>
<dbReference type="InterPro" id="IPR013783">
    <property type="entry name" value="Ig-like_fold"/>
</dbReference>